<dbReference type="PANTHER" id="PTHR43114:SF6">
    <property type="entry name" value="ADENINE DEAMINASE"/>
    <property type="match status" value="1"/>
</dbReference>
<dbReference type="RefSeq" id="WP_146355238.1">
    <property type="nucleotide sequence ID" value="NZ_VOBR01000017.1"/>
</dbReference>
<dbReference type="AlphaFoldDB" id="A0A563EP09"/>
<evidence type="ECO:0000313" key="8">
    <source>
        <dbReference type="Proteomes" id="UP000316639"/>
    </source>
</evidence>
<feature type="domain" description="Adenosine deaminase" evidence="6">
    <location>
        <begin position="9"/>
        <end position="330"/>
    </location>
</feature>
<dbReference type="GO" id="GO:0019239">
    <property type="term" value="F:deaminase activity"/>
    <property type="evidence" value="ECO:0007669"/>
    <property type="project" value="InterPro"/>
</dbReference>
<dbReference type="SUPFAM" id="SSF51556">
    <property type="entry name" value="Metallo-dependent hydrolases"/>
    <property type="match status" value="1"/>
</dbReference>
<evidence type="ECO:0000256" key="5">
    <source>
        <dbReference type="ARBA" id="ARBA00022833"/>
    </source>
</evidence>
<gene>
    <name evidence="7" type="ORF">FKR81_25665</name>
</gene>
<keyword evidence="5" id="KW-0862">Zinc</keyword>
<accession>A0A563EP09</accession>
<dbReference type="Gene3D" id="3.20.20.140">
    <property type="entry name" value="Metal-dependent hydrolases"/>
    <property type="match status" value="1"/>
</dbReference>
<dbReference type="InterPro" id="IPR032466">
    <property type="entry name" value="Metal_Hydrolase"/>
</dbReference>
<dbReference type="NCBIfam" id="TIGR01430">
    <property type="entry name" value="aden_deam"/>
    <property type="match status" value="1"/>
</dbReference>
<evidence type="ECO:0000256" key="3">
    <source>
        <dbReference type="ARBA" id="ARBA00022723"/>
    </source>
</evidence>
<evidence type="ECO:0000256" key="4">
    <source>
        <dbReference type="ARBA" id="ARBA00022801"/>
    </source>
</evidence>
<dbReference type="Proteomes" id="UP000316639">
    <property type="component" value="Unassembled WGS sequence"/>
</dbReference>
<keyword evidence="3" id="KW-0479">Metal-binding</keyword>
<evidence type="ECO:0000256" key="2">
    <source>
        <dbReference type="ARBA" id="ARBA00006676"/>
    </source>
</evidence>
<evidence type="ECO:0000256" key="1">
    <source>
        <dbReference type="ARBA" id="ARBA00001947"/>
    </source>
</evidence>
<dbReference type="EC" id="3.5.4.4" evidence="7"/>
<dbReference type="OrthoDB" id="105475at2"/>
<dbReference type="PANTHER" id="PTHR43114">
    <property type="entry name" value="ADENINE DEAMINASE"/>
    <property type="match status" value="1"/>
</dbReference>
<dbReference type="InterPro" id="IPR006330">
    <property type="entry name" value="Ado/ade_deaminase"/>
</dbReference>
<comment type="cofactor">
    <cofactor evidence="1">
        <name>Zn(2+)</name>
        <dbReference type="ChEBI" id="CHEBI:29105"/>
    </cofactor>
</comment>
<comment type="similarity">
    <text evidence="2">Belongs to the metallo-dependent hydrolases superfamily. Adenosine and AMP deaminases family.</text>
</comment>
<proteinExistence type="inferred from homology"/>
<keyword evidence="4 7" id="KW-0378">Hydrolase</keyword>
<protein>
    <submittedName>
        <fullName evidence="7">Adenosine deaminase</fullName>
        <ecNumber evidence="7">3.5.4.4</ecNumber>
    </submittedName>
</protein>
<dbReference type="EMBL" id="VOBR01000017">
    <property type="protein sequence ID" value="TWP49063.1"/>
    <property type="molecule type" value="Genomic_DNA"/>
</dbReference>
<sequence>MHKFIFGLPKVELHVHLVGAASTDTVLTLARRHPEVGVPTDETELRKFYEFTDFDHFVDVYVKVNSLMLSGEDVSTLITGLAEDLAFNNVRYAEVTVSAVSHIQMGVAPDELKAALETSRVRALAEHGVHLAWIFDIPGLRTPGEEQATLDFALRQRPGGTVAFGLAGQEAGRDREGYRWAFDIARDAGLHCVPHAGEMTGPATIWAAIRALQAERIGHGISAVRDPALLKHLADTGIPLEVCPISNLRTNVVRSAQEHPLPQLLDAGVVVTLNTDDPGMFHTDLNSEYLFCHQEFGLGRSELADLARNSVRASFAPDELKSRILKEISEHAG</sequence>
<comment type="caution">
    <text evidence="7">The sequence shown here is derived from an EMBL/GenBank/DDBJ whole genome shotgun (WGS) entry which is preliminary data.</text>
</comment>
<organism evidence="7 8">
    <name type="scientific">Lentzea tibetensis</name>
    <dbReference type="NCBI Taxonomy" id="2591470"/>
    <lineage>
        <taxon>Bacteria</taxon>
        <taxon>Bacillati</taxon>
        <taxon>Actinomycetota</taxon>
        <taxon>Actinomycetes</taxon>
        <taxon>Pseudonocardiales</taxon>
        <taxon>Pseudonocardiaceae</taxon>
        <taxon>Lentzea</taxon>
    </lineage>
</organism>
<dbReference type="GO" id="GO:0016814">
    <property type="term" value="F:hydrolase activity, acting on carbon-nitrogen (but not peptide) bonds, in cyclic amidines"/>
    <property type="evidence" value="ECO:0007669"/>
    <property type="project" value="UniProtKB-ARBA"/>
</dbReference>
<dbReference type="Pfam" id="PF00962">
    <property type="entry name" value="A_deaminase"/>
    <property type="match status" value="1"/>
</dbReference>
<dbReference type="GO" id="GO:0046872">
    <property type="term" value="F:metal ion binding"/>
    <property type="evidence" value="ECO:0007669"/>
    <property type="project" value="UniProtKB-KW"/>
</dbReference>
<name>A0A563EP09_9PSEU</name>
<evidence type="ECO:0000313" key="7">
    <source>
        <dbReference type="EMBL" id="TWP49063.1"/>
    </source>
</evidence>
<reference evidence="7 8" key="1">
    <citation type="submission" date="2019-07" db="EMBL/GenBank/DDBJ databases">
        <title>Lentzea xizangensis sp. nov., isolated from Qinghai-Tibetan Plateau Soils.</title>
        <authorList>
            <person name="Huang J."/>
        </authorList>
    </citation>
    <scope>NUCLEOTIDE SEQUENCE [LARGE SCALE GENOMIC DNA]</scope>
    <source>
        <strain evidence="7 8">FXJ1.1311</strain>
    </source>
</reference>
<dbReference type="InterPro" id="IPR001365">
    <property type="entry name" value="A_deaminase_dom"/>
</dbReference>
<keyword evidence="8" id="KW-1185">Reference proteome</keyword>
<evidence type="ECO:0000259" key="6">
    <source>
        <dbReference type="Pfam" id="PF00962"/>
    </source>
</evidence>